<evidence type="ECO:0000256" key="6">
    <source>
        <dbReference type="ARBA" id="ARBA00022679"/>
    </source>
</evidence>
<organism evidence="15 16">
    <name type="scientific">Nitratireductor arenosus</name>
    <dbReference type="NCBI Taxonomy" id="2682096"/>
    <lineage>
        <taxon>Bacteria</taxon>
        <taxon>Pseudomonadati</taxon>
        <taxon>Pseudomonadota</taxon>
        <taxon>Alphaproteobacteria</taxon>
        <taxon>Hyphomicrobiales</taxon>
        <taxon>Phyllobacteriaceae</taxon>
        <taxon>Nitratireductor</taxon>
    </lineage>
</organism>
<feature type="region of interest" description="Disordered" evidence="12">
    <location>
        <begin position="568"/>
        <end position="595"/>
    </location>
</feature>
<keyword evidence="9" id="KW-0067">ATP-binding</keyword>
<dbReference type="InterPro" id="IPR036097">
    <property type="entry name" value="HisK_dim/P_sf"/>
</dbReference>
<comment type="caution">
    <text evidence="15">The sequence shown here is derived from an EMBL/GenBank/DDBJ whole genome shotgun (WGS) entry which is preliminary data.</text>
</comment>
<feature type="domain" description="Histidine kinase" evidence="14">
    <location>
        <begin position="344"/>
        <end position="564"/>
    </location>
</feature>
<keyword evidence="5" id="KW-0597">Phosphoprotein</keyword>
<feature type="transmembrane region" description="Helical" evidence="13">
    <location>
        <begin position="64"/>
        <end position="85"/>
    </location>
</feature>
<dbReference type="InterPro" id="IPR000014">
    <property type="entry name" value="PAS"/>
</dbReference>
<dbReference type="Gene3D" id="3.30.450.20">
    <property type="entry name" value="PAS domain"/>
    <property type="match status" value="1"/>
</dbReference>
<feature type="compositionally biased region" description="Basic and acidic residues" evidence="12">
    <location>
        <begin position="575"/>
        <end position="595"/>
    </location>
</feature>
<keyword evidence="7" id="KW-0547">Nucleotide-binding</keyword>
<dbReference type="CDD" id="cd16922">
    <property type="entry name" value="HATPase_EvgS-ArcB-TorS-like"/>
    <property type="match status" value="1"/>
</dbReference>
<dbReference type="EMBL" id="WPHG01000008">
    <property type="protein sequence ID" value="MVA99861.1"/>
    <property type="molecule type" value="Genomic_DNA"/>
</dbReference>
<evidence type="ECO:0000256" key="5">
    <source>
        <dbReference type="ARBA" id="ARBA00022553"/>
    </source>
</evidence>
<evidence type="ECO:0000256" key="9">
    <source>
        <dbReference type="ARBA" id="ARBA00022840"/>
    </source>
</evidence>
<keyword evidence="13" id="KW-1133">Transmembrane helix</keyword>
<dbReference type="CDD" id="cd00130">
    <property type="entry name" value="PAS"/>
    <property type="match status" value="1"/>
</dbReference>
<dbReference type="PRINTS" id="PR00344">
    <property type="entry name" value="BCTRLSENSOR"/>
</dbReference>
<keyword evidence="6" id="KW-0808">Transferase</keyword>
<dbReference type="Gene3D" id="1.10.287.130">
    <property type="match status" value="1"/>
</dbReference>
<feature type="transmembrane region" description="Helical" evidence="13">
    <location>
        <begin position="168"/>
        <end position="187"/>
    </location>
</feature>
<evidence type="ECO:0000256" key="4">
    <source>
        <dbReference type="ARBA" id="ARBA00022475"/>
    </source>
</evidence>
<gene>
    <name evidence="15" type="ORF">GN330_21645</name>
</gene>
<keyword evidence="16" id="KW-1185">Reference proteome</keyword>
<dbReference type="Proteomes" id="UP000463224">
    <property type="component" value="Unassembled WGS sequence"/>
</dbReference>
<proteinExistence type="predicted"/>
<dbReference type="FunFam" id="3.30.565.10:FF:000023">
    <property type="entry name" value="PAS domain-containing sensor histidine kinase"/>
    <property type="match status" value="1"/>
</dbReference>
<keyword evidence="10" id="KW-0902">Two-component regulatory system</keyword>
<dbReference type="InterPro" id="IPR004358">
    <property type="entry name" value="Sig_transdc_His_kin-like_C"/>
</dbReference>
<evidence type="ECO:0000256" key="11">
    <source>
        <dbReference type="ARBA" id="ARBA00023136"/>
    </source>
</evidence>
<feature type="transmembrane region" description="Helical" evidence="13">
    <location>
        <begin position="97"/>
        <end position="128"/>
    </location>
</feature>
<dbReference type="Gene3D" id="3.30.565.10">
    <property type="entry name" value="Histidine kinase-like ATPase, C-terminal domain"/>
    <property type="match status" value="1"/>
</dbReference>
<keyword evidence="8 15" id="KW-0418">Kinase</keyword>
<dbReference type="Pfam" id="PF02518">
    <property type="entry name" value="HATPase_c"/>
    <property type="match status" value="1"/>
</dbReference>
<evidence type="ECO:0000256" key="12">
    <source>
        <dbReference type="SAM" id="MobiDB-lite"/>
    </source>
</evidence>
<feature type="transmembrane region" description="Helical" evidence="13">
    <location>
        <begin position="39"/>
        <end position="58"/>
    </location>
</feature>
<dbReference type="InterPro" id="IPR035965">
    <property type="entry name" value="PAS-like_dom_sf"/>
</dbReference>
<dbReference type="SUPFAM" id="SSF55874">
    <property type="entry name" value="ATPase domain of HSP90 chaperone/DNA topoisomerase II/histidine kinase"/>
    <property type="match status" value="1"/>
</dbReference>
<dbReference type="InterPro" id="IPR050736">
    <property type="entry name" value="Sensor_HK_Regulatory"/>
</dbReference>
<evidence type="ECO:0000256" key="8">
    <source>
        <dbReference type="ARBA" id="ARBA00022777"/>
    </source>
</evidence>
<dbReference type="PROSITE" id="PS50109">
    <property type="entry name" value="HIS_KIN"/>
    <property type="match status" value="1"/>
</dbReference>
<evidence type="ECO:0000259" key="14">
    <source>
        <dbReference type="PROSITE" id="PS50109"/>
    </source>
</evidence>
<comment type="catalytic activity">
    <reaction evidence="1">
        <text>ATP + protein L-histidine = ADP + protein N-phospho-L-histidine.</text>
        <dbReference type="EC" id="2.7.13.3"/>
    </reaction>
</comment>
<sequence length="595" mass="63201">MGSVDKSLGGWQNRLSQACEGLVHPGVAEPGERARQRRLLAASLTGPFLASAAFAQVLTVPLGVSAALAAICMAFVAGWSAAVIVAQTGSRRIAGPLALCAAVLSSAVVMSFAGGTASPLFLAWLPLIAETDNVGRNRRFLLTGLVAAGAAILLAGLAGFVLPDLPAIGASAGHWLLPVIYAGLWFARKTGDRDISRDQAGAPDEDALDGLLDAVTLRFAANGELTDVSTQARELLRLEPEFLLSTGFFDRIHVSDRVHYLNALADMREGADRCSLELRVRLPRLNKGDVGAIYGPFRLEFAGGAAAGGFVGFLRANDDMVRLRDELETAVARAEADRSRFLSTVSHELRTPLNAIIGFSDMLLQDLAGPLANERQRDYVGLVQESGQHLLSVVNSILDIAKIQAGTYTPSNERFAVDQIVATARSIVSCQARAKQVRVDVAGDHPLGEVLADKRALQQILINLLANAVKFTPEGGTVTVGGSRDDGWLELWVSDTGIGMAEDELHQIGRPFFQVVNDYTRQYEGTGLGLALVKGLVERNGGTMAIESAPGEGTTVTIAVPEGAPVAHEPAPHVVKIETERQSRDASDDPLRKFA</sequence>
<dbReference type="PANTHER" id="PTHR43711:SF1">
    <property type="entry name" value="HISTIDINE KINASE 1"/>
    <property type="match status" value="1"/>
</dbReference>
<reference evidence="15 16" key="1">
    <citation type="submission" date="2019-12" db="EMBL/GenBank/DDBJ databases">
        <title>Nitratireductor arenosus sp. nov., Isolated from sea sand, Jeju island, South Korea.</title>
        <authorList>
            <person name="Kim W."/>
        </authorList>
    </citation>
    <scope>NUCLEOTIDE SEQUENCE [LARGE SCALE GENOMIC DNA]</scope>
    <source>
        <strain evidence="15 16">CAU 1489</strain>
    </source>
</reference>
<dbReference type="SUPFAM" id="SSF47384">
    <property type="entry name" value="Homodimeric domain of signal transducing histidine kinase"/>
    <property type="match status" value="1"/>
</dbReference>
<dbReference type="GO" id="GO:0000155">
    <property type="term" value="F:phosphorelay sensor kinase activity"/>
    <property type="evidence" value="ECO:0007669"/>
    <property type="project" value="InterPro"/>
</dbReference>
<feature type="transmembrane region" description="Helical" evidence="13">
    <location>
        <begin position="140"/>
        <end position="161"/>
    </location>
</feature>
<dbReference type="InterPro" id="IPR003594">
    <property type="entry name" value="HATPase_dom"/>
</dbReference>
<evidence type="ECO:0000256" key="3">
    <source>
        <dbReference type="ARBA" id="ARBA00012438"/>
    </source>
</evidence>
<dbReference type="GO" id="GO:0005886">
    <property type="term" value="C:plasma membrane"/>
    <property type="evidence" value="ECO:0007669"/>
    <property type="project" value="UniProtKB-SubCell"/>
</dbReference>
<evidence type="ECO:0000256" key="13">
    <source>
        <dbReference type="SAM" id="Phobius"/>
    </source>
</evidence>
<dbReference type="SUPFAM" id="SSF55785">
    <property type="entry name" value="PYP-like sensor domain (PAS domain)"/>
    <property type="match status" value="1"/>
</dbReference>
<dbReference type="GO" id="GO:0005524">
    <property type="term" value="F:ATP binding"/>
    <property type="evidence" value="ECO:0007669"/>
    <property type="project" value="UniProtKB-KW"/>
</dbReference>
<dbReference type="CDD" id="cd00082">
    <property type="entry name" value="HisKA"/>
    <property type="match status" value="1"/>
</dbReference>
<dbReference type="InterPro" id="IPR005467">
    <property type="entry name" value="His_kinase_dom"/>
</dbReference>
<accession>A0A844QPV6</accession>
<keyword evidence="4" id="KW-1003">Cell membrane</keyword>
<keyword evidence="13" id="KW-0812">Transmembrane</keyword>
<evidence type="ECO:0000256" key="1">
    <source>
        <dbReference type="ARBA" id="ARBA00000085"/>
    </source>
</evidence>
<name>A0A844QPV6_9HYPH</name>
<dbReference type="AlphaFoldDB" id="A0A844QPV6"/>
<evidence type="ECO:0000256" key="2">
    <source>
        <dbReference type="ARBA" id="ARBA00004236"/>
    </source>
</evidence>
<evidence type="ECO:0000313" key="16">
    <source>
        <dbReference type="Proteomes" id="UP000463224"/>
    </source>
</evidence>
<protein>
    <recommendedName>
        <fullName evidence="3">histidine kinase</fullName>
        <ecNumber evidence="3">2.7.13.3</ecNumber>
    </recommendedName>
</protein>
<keyword evidence="11 13" id="KW-0472">Membrane</keyword>
<dbReference type="SMART" id="SM00388">
    <property type="entry name" value="HisKA"/>
    <property type="match status" value="1"/>
</dbReference>
<comment type="subcellular location">
    <subcellularLocation>
        <location evidence="2">Cell membrane</location>
    </subcellularLocation>
</comment>
<dbReference type="PANTHER" id="PTHR43711">
    <property type="entry name" value="TWO-COMPONENT HISTIDINE KINASE"/>
    <property type="match status" value="1"/>
</dbReference>
<evidence type="ECO:0000313" key="15">
    <source>
        <dbReference type="EMBL" id="MVA99861.1"/>
    </source>
</evidence>
<dbReference type="InterPro" id="IPR003661">
    <property type="entry name" value="HisK_dim/P_dom"/>
</dbReference>
<evidence type="ECO:0000256" key="7">
    <source>
        <dbReference type="ARBA" id="ARBA00022741"/>
    </source>
</evidence>
<dbReference type="InterPro" id="IPR036890">
    <property type="entry name" value="HATPase_C_sf"/>
</dbReference>
<dbReference type="EC" id="2.7.13.3" evidence="3"/>
<dbReference type="RefSeq" id="WP_156715491.1">
    <property type="nucleotide sequence ID" value="NZ_WPHG01000008.1"/>
</dbReference>
<evidence type="ECO:0000256" key="10">
    <source>
        <dbReference type="ARBA" id="ARBA00023012"/>
    </source>
</evidence>
<dbReference type="Pfam" id="PF00512">
    <property type="entry name" value="HisKA"/>
    <property type="match status" value="1"/>
</dbReference>
<dbReference type="SMART" id="SM00387">
    <property type="entry name" value="HATPase_c"/>
    <property type="match status" value="1"/>
</dbReference>